<accession>A0A3N2DK16</accession>
<dbReference type="OrthoDB" id="9811799at2"/>
<dbReference type="AlphaFoldDB" id="A0A3N2DK16"/>
<reference evidence="1 2" key="1">
    <citation type="submission" date="2018-11" db="EMBL/GenBank/DDBJ databases">
        <title>Genomic Encyclopedia of Type Strains, Phase IV (KMG-IV): sequencing the most valuable type-strain genomes for metagenomic binning, comparative biology and taxonomic classification.</title>
        <authorList>
            <person name="Goeker M."/>
        </authorList>
    </citation>
    <scope>NUCLEOTIDE SEQUENCE [LARGE SCALE GENOMIC DNA]</scope>
    <source>
        <strain evidence="1 2">DSM 100316</strain>
    </source>
</reference>
<sequence>MRLVKEKIGQAVQRLQLDLSGKIVLTEAATGPYSVTAIIAALAGAKVYAYAKDTRYGTVSDVFSSMQAMMAMFDGLDITLVDVLTKELLSQADIITNSGHLRPLDSSKLQHAKPGLVIPMMYEAWELRNDDIDMDYCRRQQIVVVATDERAANVGVFDYLGDMAVKLIFDAGCCLQNNSFVLICNNDFGPYIAARVSKLCDRLGIIDIEDNKARYSLNEHCEWLSNYPDITIPEYYANAEAIIFTAAPFTKEHIARAGDIPVEVLARVFNQPLVLRFAGDLNTADLDRLGIDYYPQKVRSGHMGILPSDIGFDPIIRLQAGSLWSAAAALGN</sequence>
<dbReference type="Proteomes" id="UP000275394">
    <property type="component" value="Unassembled WGS sequence"/>
</dbReference>
<gene>
    <name evidence="1" type="ORF">EDC56_2753</name>
</gene>
<organism evidence="1 2">
    <name type="scientific">Sinobacterium caligoides</name>
    <dbReference type="NCBI Taxonomy" id="933926"/>
    <lineage>
        <taxon>Bacteria</taxon>
        <taxon>Pseudomonadati</taxon>
        <taxon>Pseudomonadota</taxon>
        <taxon>Gammaproteobacteria</taxon>
        <taxon>Cellvibrionales</taxon>
        <taxon>Spongiibacteraceae</taxon>
        <taxon>Sinobacterium</taxon>
    </lineage>
</organism>
<dbReference type="EMBL" id="RKHR01000005">
    <property type="protein sequence ID" value="ROS00117.1"/>
    <property type="molecule type" value="Genomic_DNA"/>
</dbReference>
<evidence type="ECO:0000313" key="2">
    <source>
        <dbReference type="Proteomes" id="UP000275394"/>
    </source>
</evidence>
<keyword evidence="2" id="KW-1185">Reference proteome</keyword>
<comment type="caution">
    <text evidence="1">The sequence shown here is derived from an EMBL/GenBank/DDBJ whole genome shotgun (WGS) entry which is preliminary data.</text>
</comment>
<evidence type="ECO:0000313" key="1">
    <source>
        <dbReference type="EMBL" id="ROS00117.1"/>
    </source>
</evidence>
<proteinExistence type="predicted"/>
<dbReference type="RefSeq" id="WP_123713100.1">
    <property type="nucleotide sequence ID" value="NZ_RKHR01000005.1"/>
</dbReference>
<name>A0A3N2DK16_9GAMM</name>
<protein>
    <submittedName>
        <fullName evidence="1">Uncharacterized protein</fullName>
    </submittedName>
</protein>